<organism evidence="3 4">
    <name type="scientific">Armadillidium nasatum</name>
    <dbReference type="NCBI Taxonomy" id="96803"/>
    <lineage>
        <taxon>Eukaryota</taxon>
        <taxon>Metazoa</taxon>
        <taxon>Ecdysozoa</taxon>
        <taxon>Arthropoda</taxon>
        <taxon>Crustacea</taxon>
        <taxon>Multicrustacea</taxon>
        <taxon>Malacostraca</taxon>
        <taxon>Eumalacostraca</taxon>
        <taxon>Peracarida</taxon>
        <taxon>Isopoda</taxon>
        <taxon>Oniscidea</taxon>
        <taxon>Crinocheta</taxon>
        <taxon>Armadillidiidae</taxon>
        <taxon>Armadillidium</taxon>
    </lineage>
</organism>
<feature type="region of interest" description="Disordered" evidence="1">
    <location>
        <begin position="75"/>
        <end position="97"/>
    </location>
</feature>
<comment type="caution">
    <text evidence="3">The sequence shown here is derived from an EMBL/GenBank/DDBJ whole genome shotgun (WGS) entry which is preliminary data.</text>
</comment>
<dbReference type="Proteomes" id="UP000326759">
    <property type="component" value="Unassembled WGS sequence"/>
</dbReference>
<feature type="non-terminal residue" evidence="3">
    <location>
        <position position="97"/>
    </location>
</feature>
<reference evidence="3 4" key="1">
    <citation type="journal article" date="2019" name="PLoS Biol.">
        <title>Sex chromosomes control vertical transmission of feminizing Wolbachia symbionts in an isopod.</title>
        <authorList>
            <person name="Becking T."/>
            <person name="Chebbi M.A."/>
            <person name="Giraud I."/>
            <person name="Moumen B."/>
            <person name="Laverre T."/>
            <person name="Caubet Y."/>
            <person name="Peccoud J."/>
            <person name="Gilbert C."/>
            <person name="Cordaux R."/>
        </authorList>
    </citation>
    <scope>NUCLEOTIDE SEQUENCE [LARGE SCALE GENOMIC DNA]</scope>
    <source>
        <strain evidence="3">ANa2</strain>
        <tissue evidence="3">Whole body excluding digestive tract and cuticle</tissue>
    </source>
</reference>
<protein>
    <recommendedName>
        <fullName evidence="2">WH1 domain-containing protein</fullName>
    </recommendedName>
</protein>
<gene>
    <name evidence="3" type="ORF">Anas_08951</name>
</gene>
<proteinExistence type="predicted"/>
<dbReference type="AlphaFoldDB" id="A0A5N5SWD2"/>
<evidence type="ECO:0000313" key="3">
    <source>
        <dbReference type="EMBL" id="KAB7498225.1"/>
    </source>
</evidence>
<sequence>CRSTAVVEVYGTTPPHHTNWDYKYCGVATFVKDFSRRSFFIQNEIIGLNFASEDEADHFGSAIVKFTERKRLKKALPDANQNEDENNTKYFPRKKSV</sequence>
<accession>A0A5N5SWD2</accession>
<keyword evidence="4" id="KW-1185">Reference proteome</keyword>
<name>A0A5N5SWD2_9CRUS</name>
<dbReference type="SUPFAM" id="SSF50729">
    <property type="entry name" value="PH domain-like"/>
    <property type="match status" value="1"/>
</dbReference>
<feature type="domain" description="WH1" evidence="2">
    <location>
        <begin position="4"/>
        <end position="42"/>
    </location>
</feature>
<dbReference type="InterPro" id="IPR011993">
    <property type="entry name" value="PH-like_dom_sf"/>
</dbReference>
<dbReference type="EMBL" id="SEYY01019462">
    <property type="protein sequence ID" value="KAB7498225.1"/>
    <property type="molecule type" value="Genomic_DNA"/>
</dbReference>
<evidence type="ECO:0000256" key="1">
    <source>
        <dbReference type="SAM" id="MobiDB-lite"/>
    </source>
</evidence>
<dbReference type="InterPro" id="IPR000697">
    <property type="entry name" value="WH1/EVH1_dom"/>
</dbReference>
<evidence type="ECO:0000313" key="4">
    <source>
        <dbReference type="Proteomes" id="UP000326759"/>
    </source>
</evidence>
<feature type="non-terminal residue" evidence="3">
    <location>
        <position position="1"/>
    </location>
</feature>
<dbReference type="Gene3D" id="2.30.29.30">
    <property type="entry name" value="Pleckstrin-homology domain (PH domain)/Phosphotyrosine-binding domain (PTB)"/>
    <property type="match status" value="1"/>
</dbReference>
<evidence type="ECO:0000259" key="2">
    <source>
        <dbReference type="Pfam" id="PF00568"/>
    </source>
</evidence>
<dbReference type="Pfam" id="PF00568">
    <property type="entry name" value="WH1"/>
    <property type="match status" value="1"/>
</dbReference>
<dbReference type="OrthoDB" id="8963340at2759"/>